<keyword evidence="1" id="KW-0812">Transmembrane</keyword>
<evidence type="ECO:0000313" key="2">
    <source>
        <dbReference type="EMBL" id="SLM11168.1"/>
    </source>
</evidence>
<evidence type="ECO:0000256" key="1">
    <source>
        <dbReference type="SAM" id="Phobius"/>
    </source>
</evidence>
<keyword evidence="1" id="KW-1133">Transmembrane helix</keyword>
<evidence type="ECO:0008006" key="3">
    <source>
        <dbReference type="Google" id="ProtNLM"/>
    </source>
</evidence>
<name>A0A3P3XGI9_9SPIR</name>
<feature type="transmembrane region" description="Helical" evidence="1">
    <location>
        <begin position="12"/>
        <end position="30"/>
    </location>
</feature>
<reference evidence="2" key="1">
    <citation type="submission" date="2017-02" db="EMBL/GenBank/DDBJ databases">
        <authorList>
            <person name="Regsiter A."/>
            <person name="William W."/>
        </authorList>
    </citation>
    <scope>NUCLEOTIDE SEQUENCE</scope>
    <source>
        <strain evidence="2">Bib</strain>
    </source>
</reference>
<accession>A0A3P3XGI9</accession>
<dbReference type="InterPro" id="IPR036259">
    <property type="entry name" value="MFS_trans_sf"/>
</dbReference>
<proteinExistence type="predicted"/>
<sequence>MGNKTAGIGRWRIAVMGTLLQLCLGTVYAWSYFQKPIMERFGWSNSQTAWTFSIAIGALGLAAAWSGMNLAKYGPRGALEKLWARKVQRDRARADGVRLTRVWRLPARAQSRRCSVPGKFGARFSPRDSCLCGSCFSSTSRRASCSSAFSHP</sequence>
<feature type="transmembrane region" description="Helical" evidence="1">
    <location>
        <begin position="50"/>
        <end position="71"/>
    </location>
</feature>
<dbReference type="EMBL" id="FWDM01000010">
    <property type="protein sequence ID" value="SLM11168.1"/>
    <property type="molecule type" value="Genomic_DNA"/>
</dbReference>
<dbReference type="SUPFAM" id="SSF103473">
    <property type="entry name" value="MFS general substrate transporter"/>
    <property type="match status" value="1"/>
</dbReference>
<organism evidence="2">
    <name type="scientific">uncultured spirochete</name>
    <dbReference type="NCBI Taxonomy" id="156406"/>
    <lineage>
        <taxon>Bacteria</taxon>
        <taxon>Pseudomonadati</taxon>
        <taxon>Spirochaetota</taxon>
        <taxon>Spirochaetia</taxon>
        <taxon>Spirochaetales</taxon>
        <taxon>environmental samples</taxon>
    </lineage>
</organism>
<keyword evidence="1" id="KW-0472">Membrane</keyword>
<gene>
    <name evidence="2" type="ORF">SPIROBIBN47_180030</name>
</gene>
<dbReference type="AlphaFoldDB" id="A0A3P3XGI9"/>
<protein>
    <recommendedName>
        <fullName evidence="3">Major facilitator superfamily (MFS) profile domain-containing protein</fullName>
    </recommendedName>
</protein>